<comment type="subunit">
    <text evidence="10">Homodimer.</text>
</comment>
<dbReference type="EC" id="3.5.2.3" evidence="4 10"/>
<keyword evidence="5 10" id="KW-0479">Metal-binding</keyword>
<dbReference type="SUPFAM" id="SSF51556">
    <property type="entry name" value="Metallo-dependent hydrolases"/>
    <property type="match status" value="1"/>
</dbReference>
<comment type="pathway">
    <text evidence="2 10 11">Pyrimidine metabolism; UMP biosynthesis via de novo pathway; (S)-dihydroorotate from bicarbonate: step 3/3.</text>
</comment>
<evidence type="ECO:0000256" key="2">
    <source>
        <dbReference type="ARBA" id="ARBA00004880"/>
    </source>
</evidence>
<dbReference type="PROSITE" id="PS00482">
    <property type="entry name" value="DIHYDROOROTASE_1"/>
    <property type="match status" value="1"/>
</dbReference>
<feature type="binding site" evidence="10">
    <location>
        <position position="13"/>
    </location>
    <ligand>
        <name>Zn(2+)</name>
        <dbReference type="ChEBI" id="CHEBI:29105"/>
        <label>1</label>
    </ligand>
</feature>
<dbReference type="GO" id="GO:0004151">
    <property type="term" value="F:dihydroorotase activity"/>
    <property type="evidence" value="ECO:0007669"/>
    <property type="project" value="UniProtKB-UniRule"/>
</dbReference>
<evidence type="ECO:0000256" key="3">
    <source>
        <dbReference type="ARBA" id="ARBA00005631"/>
    </source>
</evidence>
<feature type="binding site" description="via carbamate group" evidence="10">
    <location>
        <position position="99"/>
    </location>
    <ligand>
        <name>Zn(2+)</name>
        <dbReference type="ChEBI" id="CHEBI:29105"/>
        <label>2</label>
    </ligand>
</feature>
<keyword evidence="8 10" id="KW-0665">Pyrimidine biosynthesis</keyword>
<dbReference type="InterPro" id="IPR004721">
    <property type="entry name" value="DHOdimr"/>
</dbReference>
<evidence type="ECO:0000256" key="4">
    <source>
        <dbReference type="ARBA" id="ARBA00012860"/>
    </source>
</evidence>
<dbReference type="PANTHER" id="PTHR43137:SF1">
    <property type="entry name" value="DIHYDROOROTASE"/>
    <property type="match status" value="1"/>
</dbReference>
<dbReference type="InterPro" id="IPR006680">
    <property type="entry name" value="Amidohydro-rel"/>
</dbReference>
<evidence type="ECO:0000256" key="8">
    <source>
        <dbReference type="ARBA" id="ARBA00022975"/>
    </source>
</evidence>
<dbReference type="GO" id="GO:0006207">
    <property type="term" value="P:'de novo' pyrimidine nucleobase biosynthetic process"/>
    <property type="evidence" value="ECO:0007669"/>
    <property type="project" value="TreeGrafter"/>
</dbReference>
<feature type="binding site" evidence="10">
    <location>
        <begin position="15"/>
        <end position="17"/>
    </location>
    <ligand>
        <name>substrate</name>
    </ligand>
</feature>
<feature type="binding site" evidence="10">
    <location>
        <position position="174"/>
    </location>
    <ligand>
        <name>Zn(2+)</name>
        <dbReference type="ChEBI" id="CHEBI:29105"/>
        <label>2</label>
    </ligand>
</feature>
<evidence type="ECO:0000256" key="5">
    <source>
        <dbReference type="ARBA" id="ARBA00022723"/>
    </source>
</evidence>
<feature type="binding site" description="via carbamate group" evidence="10">
    <location>
        <position position="99"/>
    </location>
    <ligand>
        <name>Zn(2+)</name>
        <dbReference type="ChEBI" id="CHEBI:29105"/>
        <label>1</label>
    </ligand>
</feature>
<dbReference type="PIRSF" id="PIRSF001237">
    <property type="entry name" value="DHOdimr"/>
    <property type="match status" value="1"/>
</dbReference>
<feature type="binding site" evidence="10">
    <location>
        <position position="263"/>
    </location>
    <ligand>
        <name>substrate</name>
    </ligand>
</feature>
<dbReference type="AlphaFoldDB" id="A0A3D9HSE0"/>
<keyword evidence="7 10" id="KW-0862">Zinc</keyword>
<evidence type="ECO:0000256" key="7">
    <source>
        <dbReference type="ARBA" id="ARBA00022833"/>
    </source>
</evidence>
<proteinExistence type="inferred from homology"/>
<keyword evidence="14" id="KW-1185">Reference proteome</keyword>
<dbReference type="GO" id="GO:0005829">
    <property type="term" value="C:cytosol"/>
    <property type="evidence" value="ECO:0007669"/>
    <property type="project" value="TreeGrafter"/>
</dbReference>
<feature type="binding site" evidence="10">
    <location>
        <position position="251"/>
    </location>
    <ligand>
        <name>substrate</name>
    </ligand>
</feature>
<evidence type="ECO:0000259" key="12">
    <source>
        <dbReference type="Pfam" id="PF01979"/>
    </source>
</evidence>
<keyword evidence="6 10" id="KW-0378">Hydrolase</keyword>
<reference evidence="13 14" key="1">
    <citation type="submission" date="2018-07" db="EMBL/GenBank/DDBJ databases">
        <title>Genomic Encyclopedia of Type Strains, Phase III (KMG-III): the genomes of soil and plant-associated and newly described type strains.</title>
        <authorList>
            <person name="Whitman W."/>
        </authorList>
    </citation>
    <scope>NUCLEOTIDE SEQUENCE [LARGE SCALE GENOMIC DNA]</scope>
    <source>
        <strain evidence="13 14">CECT 8488</strain>
    </source>
</reference>
<feature type="domain" description="Amidohydrolase-related" evidence="12">
    <location>
        <begin position="11"/>
        <end position="305"/>
    </location>
</feature>
<dbReference type="RefSeq" id="WP_218044605.1">
    <property type="nucleotide sequence ID" value="NZ_QRDW01000002.1"/>
</dbReference>
<organism evidence="13 14">
    <name type="scientific">Aestuariispira insulae</name>
    <dbReference type="NCBI Taxonomy" id="1461337"/>
    <lineage>
        <taxon>Bacteria</taxon>
        <taxon>Pseudomonadati</taxon>
        <taxon>Pseudomonadota</taxon>
        <taxon>Alphaproteobacteria</taxon>
        <taxon>Rhodospirillales</taxon>
        <taxon>Kiloniellaceae</taxon>
        <taxon>Aestuariispira</taxon>
    </lineage>
</organism>
<dbReference type="UniPathway" id="UPA00070">
    <property type="reaction ID" value="UER00117"/>
</dbReference>
<feature type="binding site" evidence="10">
    <location>
        <position position="136"/>
    </location>
    <ligand>
        <name>substrate</name>
    </ligand>
</feature>
<dbReference type="Pfam" id="PF01979">
    <property type="entry name" value="Amidohydro_1"/>
    <property type="match status" value="1"/>
</dbReference>
<evidence type="ECO:0000256" key="10">
    <source>
        <dbReference type="HAMAP-Rule" id="MF_00219"/>
    </source>
</evidence>
<feature type="binding site" evidence="10">
    <location>
        <position position="15"/>
    </location>
    <ligand>
        <name>Zn(2+)</name>
        <dbReference type="ChEBI" id="CHEBI:29105"/>
        <label>1</label>
    </ligand>
</feature>
<dbReference type="CDD" id="cd01294">
    <property type="entry name" value="DHOase"/>
    <property type="match status" value="1"/>
</dbReference>
<dbReference type="EMBL" id="QRDW01000002">
    <property type="protein sequence ID" value="RED52251.1"/>
    <property type="molecule type" value="Genomic_DNA"/>
</dbReference>
<comment type="cofactor">
    <cofactor evidence="10 11">
        <name>Zn(2+)</name>
        <dbReference type="ChEBI" id="CHEBI:29105"/>
    </cofactor>
    <text evidence="10 11">Binds 2 Zn(2+) ions per subunit.</text>
</comment>
<evidence type="ECO:0000256" key="1">
    <source>
        <dbReference type="ARBA" id="ARBA00002368"/>
    </source>
</evidence>
<dbReference type="PANTHER" id="PTHR43137">
    <property type="entry name" value="DIHYDROOROTASE"/>
    <property type="match status" value="1"/>
</dbReference>
<evidence type="ECO:0000313" key="13">
    <source>
        <dbReference type="EMBL" id="RED52251.1"/>
    </source>
</evidence>
<protein>
    <recommendedName>
        <fullName evidence="4 10">Dihydroorotase</fullName>
        <shortName evidence="10">DHOase</shortName>
        <ecNumber evidence="4 10">3.5.2.3</ecNumber>
    </recommendedName>
</protein>
<dbReference type="PROSITE" id="PS00483">
    <property type="entry name" value="DIHYDROOROTASE_2"/>
    <property type="match status" value="1"/>
</dbReference>
<name>A0A3D9HSE0_9PROT</name>
<evidence type="ECO:0000256" key="11">
    <source>
        <dbReference type="RuleBase" id="RU003440"/>
    </source>
</evidence>
<feature type="binding site" evidence="10">
    <location>
        <position position="136"/>
    </location>
    <ligand>
        <name>Zn(2+)</name>
        <dbReference type="ChEBI" id="CHEBI:29105"/>
        <label>2</label>
    </ligand>
</feature>
<evidence type="ECO:0000256" key="9">
    <source>
        <dbReference type="ARBA" id="ARBA00048492"/>
    </source>
</evidence>
<comment type="caution">
    <text evidence="13">The sequence shown here is derived from an EMBL/GenBank/DDBJ whole genome shotgun (WGS) entry which is preliminary data.</text>
</comment>
<dbReference type="NCBIfam" id="TIGR00856">
    <property type="entry name" value="pyrC_dimer"/>
    <property type="match status" value="1"/>
</dbReference>
<dbReference type="GO" id="GO:0044205">
    <property type="term" value="P:'de novo' UMP biosynthetic process"/>
    <property type="evidence" value="ECO:0007669"/>
    <property type="project" value="UniProtKB-UniRule"/>
</dbReference>
<evidence type="ECO:0000256" key="6">
    <source>
        <dbReference type="ARBA" id="ARBA00022801"/>
    </source>
</evidence>
<dbReference type="HAMAP" id="MF_00219">
    <property type="entry name" value="PyrC_classII"/>
    <property type="match status" value="1"/>
</dbReference>
<dbReference type="InterPro" id="IPR032466">
    <property type="entry name" value="Metal_Hydrolase"/>
</dbReference>
<gene>
    <name evidence="10" type="primary">pyrC</name>
    <name evidence="13" type="ORF">DFP90_102269</name>
</gene>
<comment type="similarity">
    <text evidence="3 10 11">Belongs to the metallo-dependent hydrolases superfamily. DHOase family. Class II DHOase subfamily.</text>
</comment>
<sequence>MDRLTITRPDDWHLHVRDGAMLESVVPYTARQFGRAIIMPNLTPPVTSKAMAASYRERIMAAVPAGCDFTPLMTAYMTDGTDPDDLAAGHAEGIYTAVKLYPANATTNSAFGVTDVGRLDPVLSRMAEIGMPLLIHGEVTHGDVDIFDREAVFIDTILKPMIGRHPDLKVVLEHITTEQAVEFVKSAGDNVAATITQHHMMINRSDIFKGGIRPHLYCLPIAKREQHRLAVREAGVSGHKRFFLGTDSAPHPVHAKESACGCAGIFNAPTAIEAYAQVFDEEGKLDNLEAFASLNGPAFYGLAPNQSKITLERGETAIPETLELAGGTIIPFMAGQSLNWRLAD</sequence>
<feature type="binding site" evidence="10">
    <location>
        <position position="219"/>
    </location>
    <ligand>
        <name>substrate</name>
    </ligand>
</feature>
<feature type="binding site" evidence="10">
    <location>
        <position position="41"/>
    </location>
    <ligand>
        <name>substrate</name>
    </ligand>
</feature>
<comment type="function">
    <text evidence="1 10">Catalyzes the reversible cyclization of carbamoyl aspartate to dihydroorotate.</text>
</comment>
<dbReference type="Proteomes" id="UP000256845">
    <property type="component" value="Unassembled WGS sequence"/>
</dbReference>
<accession>A0A3D9HSE0</accession>
<feature type="binding site" evidence="10">
    <location>
        <position position="247"/>
    </location>
    <ligand>
        <name>Zn(2+)</name>
        <dbReference type="ChEBI" id="CHEBI:29105"/>
        <label>1</label>
    </ligand>
</feature>
<feature type="modified residue" description="N6-carboxylysine" evidence="10">
    <location>
        <position position="99"/>
    </location>
</feature>
<dbReference type="InterPro" id="IPR002195">
    <property type="entry name" value="Dihydroorotase_CS"/>
</dbReference>
<evidence type="ECO:0000313" key="14">
    <source>
        <dbReference type="Proteomes" id="UP000256845"/>
    </source>
</evidence>
<dbReference type="Gene3D" id="3.20.20.140">
    <property type="entry name" value="Metal-dependent hydrolases"/>
    <property type="match status" value="1"/>
</dbReference>
<feature type="active site" evidence="10">
    <location>
        <position position="247"/>
    </location>
</feature>
<dbReference type="FunFam" id="3.20.20.140:FF:000006">
    <property type="entry name" value="Dihydroorotase"/>
    <property type="match status" value="1"/>
</dbReference>
<comment type="catalytic activity">
    <reaction evidence="9 10 11">
        <text>(S)-dihydroorotate + H2O = N-carbamoyl-L-aspartate + H(+)</text>
        <dbReference type="Rhea" id="RHEA:24296"/>
        <dbReference type="ChEBI" id="CHEBI:15377"/>
        <dbReference type="ChEBI" id="CHEBI:15378"/>
        <dbReference type="ChEBI" id="CHEBI:30864"/>
        <dbReference type="ChEBI" id="CHEBI:32814"/>
        <dbReference type="EC" id="3.5.2.3"/>
    </reaction>
</comment>
<dbReference type="GO" id="GO:0008270">
    <property type="term" value="F:zinc ion binding"/>
    <property type="evidence" value="ECO:0007669"/>
    <property type="project" value="UniProtKB-UniRule"/>
</dbReference>